<dbReference type="Pfam" id="PF01656">
    <property type="entry name" value="CbiA"/>
    <property type="match status" value="1"/>
</dbReference>
<evidence type="ECO:0000313" key="2">
    <source>
        <dbReference type="EMBL" id="MEK0086033.1"/>
    </source>
</evidence>
<dbReference type="CDD" id="cd02042">
    <property type="entry name" value="ParAB_family"/>
    <property type="match status" value="1"/>
</dbReference>
<proteinExistence type="predicted"/>
<dbReference type="Gene3D" id="3.40.50.300">
    <property type="entry name" value="P-loop containing nucleotide triphosphate hydrolases"/>
    <property type="match status" value="1"/>
</dbReference>
<comment type="caution">
    <text evidence="2">The sequence shown here is derived from an EMBL/GenBank/DDBJ whole genome shotgun (WGS) entry which is preliminary data.</text>
</comment>
<dbReference type="RefSeq" id="WP_418161877.1">
    <property type="nucleotide sequence ID" value="NZ_JBBLZC010000042.1"/>
</dbReference>
<feature type="domain" description="CobQ/CobB/MinD/ParA nucleotide binding" evidence="1">
    <location>
        <begin position="7"/>
        <end position="175"/>
    </location>
</feature>
<dbReference type="PANTHER" id="PTHR13696">
    <property type="entry name" value="P-LOOP CONTAINING NUCLEOSIDE TRIPHOSPHATE HYDROLASE"/>
    <property type="match status" value="1"/>
</dbReference>
<evidence type="ECO:0000313" key="3">
    <source>
        <dbReference type="Proteomes" id="UP001375743"/>
    </source>
</evidence>
<organism evidence="2 3">
    <name type="scientific">Benzoatithermus flavus</name>
    <dbReference type="NCBI Taxonomy" id="3108223"/>
    <lineage>
        <taxon>Bacteria</taxon>
        <taxon>Pseudomonadati</taxon>
        <taxon>Pseudomonadota</taxon>
        <taxon>Alphaproteobacteria</taxon>
        <taxon>Geminicoccales</taxon>
        <taxon>Geminicoccaceae</taxon>
        <taxon>Benzoatithermus</taxon>
    </lineage>
</organism>
<dbReference type="EMBL" id="JBBLZC010000042">
    <property type="protein sequence ID" value="MEK0086033.1"/>
    <property type="molecule type" value="Genomic_DNA"/>
</dbReference>
<evidence type="ECO:0000259" key="1">
    <source>
        <dbReference type="Pfam" id="PF01656"/>
    </source>
</evidence>
<dbReference type="InterPro" id="IPR027417">
    <property type="entry name" value="P-loop_NTPase"/>
</dbReference>
<dbReference type="InterPro" id="IPR050678">
    <property type="entry name" value="DNA_Partitioning_ATPase"/>
</dbReference>
<dbReference type="SUPFAM" id="SSF52540">
    <property type="entry name" value="P-loop containing nucleoside triphosphate hydrolases"/>
    <property type="match status" value="1"/>
</dbReference>
<keyword evidence="3" id="KW-1185">Reference proteome</keyword>
<gene>
    <name evidence="2" type="ORF">U1T56_22990</name>
</gene>
<reference evidence="2 3" key="1">
    <citation type="submission" date="2024-01" db="EMBL/GenBank/DDBJ databases">
        <title>Multi-omics insights into the function and evolution of sodium benzoate biodegradation pathways in Benzoatithermus flavus gen. nov., sp. nov. from hot spring.</title>
        <authorList>
            <person name="Hu C.-J."/>
            <person name="Li W.-J."/>
        </authorList>
    </citation>
    <scope>NUCLEOTIDE SEQUENCE [LARGE SCALE GENOMIC DNA]</scope>
    <source>
        <strain evidence="2 3">SYSU G07066</strain>
    </source>
</reference>
<sequence>MPRIGLLAQKGGVGKTTLAVHLSVLAGDALLIDLDPQRSAVAWWRTRAAPLPAMAEGSATSLRSALAAVRAPWVLIDTAPHAEEDARLVAENVDLVVIPTRAAILDLRAIASTVAIVRRARTPAVIVLNAVPPGRTVAEATVTTEARAAVQAYGLPVCPVAVGQRAALSHALNDGRAVSEFEPNGKAAGEMRELWRWIHDQATDAAGRSGRAA</sequence>
<protein>
    <submittedName>
        <fullName evidence="2">ParA family protein</fullName>
    </submittedName>
</protein>
<accession>A0ABU8XXU2</accession>
<dbReference type="PANTHER" id="PTHR13696:SF96">
    <property type="entry name" value="COBQ_COBB_MIND_PARA NUCLEOTIDE BINDING DOMAIN-CONTAINING PROTEIN"/>
    <property type="match status" value="1"/>
</dbReference>
<dbReference type="InterPro" id="IPR002586">
    <property type="entry name" value="CobQ/CobB/MinD/ParA_Nub-bd_dom"/>
</dbReference>
<dbReference type="Proteomes" id="UP001375743">
    <property type="component" value="Unassembled WGS sequence"/>
</dbReference>
<name>A0ABU8XXU2_9PROT</name>
<dbReference type="PIRSF" id="PIRSF009320">
    <property type="entry name" value="Nuc_binding_HP_1000"/>
    <property type="match status" value="1"/>
</dbReference>